<keyword evidence="5" id="KW-0028">Amino-acid biosynthesis</keyword>
<dbReference type="EMBL" id="CP001964">
    <property type="protein sequence ID" value="ADG76202.1"/>
    <property type="molecule type" value="Genomic_DNA"/>
</dbReference>
<protein>
    <recommendedName>
        <fullName evidence="14">CysZ protein</fullName>
    </recommendedName>
</protein>
<feature type="transmembrane region" description="Helical" evidence="11">
    <location>
        <begin position="23"/>
        <end position="51"/>
    </location>
</feature>
<dbReference type="OrthoDB" id="3375053at2"/>
<accession>D5UC43</accession>
<sequence length="267" mass="28320">MHDVLDGARLLLRGWGYWRRRPGLMALGLVPAALVGVGAVIAIGVLVLNLGALGEWLTPFADDWTPFWERAALLAAQTLVLAAAVVLVVVTFTALTLTVGEKFYDRIWRAVESDETGAVPTGDTGFWRGAEDGLALLLRGLVVAVLAGVVGLVPLVGGVLGWLTGLLLTGWVLAHELTTRALVSRGVLRAERNRLLRENRRRAVGFGAATQLCFLVPGGAVATMPAAVAGATLLAHSLLGVERQPSRLTTDLSTHGEEPRQKVHPDA</sequence>
<evidence type="ECO:0000256" key="3">
    <source>
        <dbReference type="ARBA" id="ARBA00022475"/>
    </source>
</evidence>
<keyword evidence="7 11" id="KW-1133">Transmembrane helix</keyword>
<organism evidence="12 13">
    <name type="scientific">Cellulomonas flavigena (strain ATCC 482 / DSM 20109 / BCRC 11376 / JCM 18109 / NBRC 3775 / NCIMB 8073 / NRS 134)</name>
    <dbReference type="NCBI Taxonomy" id="446466"/>
    <lineage>
        <taxon>Bacteria</taxon>
        <taxon>Bacillati</taxon>
        <taxon>Actinomycetota</taxon>
        <taxon>Actinomycetes</taxon>
        <taxon>Micrococcales</taxon>
        <taxon>Cellulomonadaceae</taxon>
        <taxon>Cellulomonas</taxon>
    </lineage>
</organism>
<dbReference type="PANTHER" id="PTHR37468">
    <property type="entry name" value="SULFATE TRANSPORTER CYSZ"/>
    <property type="match status" value="1"/>
</dbReference>
<feature type="transmembrane region" description="Helical" evidence="11">
    <location>
        <begin position="204"/>
        <end position="228"/>
    </location>
</feature>
<dbReference type="GO" id="GO:0000103">
    <property type="term" value="P:sulfate assimilation"/>
    <property type="evidence" value="ECO:0007669"/>
    <property type="project" value="TreeGrafter"/>
</dbReference>
<feature type="compositionally biased region" description="Basic and acidic residues" evidence="10">
    <location>
        <begin position="254"/>
        <end position="267"/>
    </location>
</feature>
<dbReference type="GO" id="GO:0005886">
    <property type="term" value="C:plasma membrane"/>
    <property type="evidence" value="ECO:0007669"/>
    <property type="project" value="TreeGrafter"/>
</dbReference>
<evidence type="ECO:0000256" key="7">
    <source>
        <dbReference type="ARBA" id="ARBA00022989"/>
    </source>
</evidence>
<keyword evidence="9 11" id="KW-0472">Membrane</keyword>
<feature type="transmembrane region" description="Helical" evidence="11">
    <location>
        <begin position="162"/>
        <end position="183"/>
    </location>
</feature>
<dbReference type="RefSeq" id="WP_013118531.1">
    <property type="nucleotide sequence ID" value="NC_014151.1"/>
</dbReference>
<evidence type="ECO:0000313" key="12">
    <source>
        <dbReference type="EMBL" id="ADG76202.1"/>
    </source>
</evidence>
<feature type="transmembrane region" description="Helical" evidence="11">
    <location>
        <begin position="136"/>
        <end position="156"/>
    </location>
</feature>
<dbReference type="HOGENOM" id="CLU_070331_0_0_11"/>
<feature type="region of interest" description="Disordered" evidence="10">
    <location>
        <begin position="248"/>
        <end position="267"/>
    </location>
</feature>
<name>D5UC43_CELFN</name>
<evidence type="ECO:0000256" key="5">
    <source>
        <dbReference type="ARBA" id="ARBA00022605"/>
    </source>
</evidence>
<dbReference type="Pfam" id="PF07264">
    <property type="entry name" value="EI24"/>
    <property type="match status" value="1"/>
</dbReference>
<evidence type="ECO:0000256" key="9">
    <source>
        <dbReference type="ARBA" id="ARBA00023136"/>
    </source>
</evidence>
<keyword evidence="6 11" id="KW-0812">Transmembrane</keyword>
<feature type="transmembrane region" description="Helical" evidence="11">
    <location>
        <begin position="71"/>
        <end position="99"/>
    </location>
</feature>
<proteinExistence type="predicted"/>
<gene>
    <name evidence="12" type="ordered locus">Cfla_3323</name>
</gene>
<dbReference type="GO" id="GO:0019344">
    <property type="term" value="P:cysteine biosynthetic process"/>
    <property type="evidence" value="ECO:0007669"/>
    <property type="project" value="TreeGrafter"/>
</dbReference>
<dbReference type="GO" id="GO:0009675">
    <property type="term" value="F:high-affinity sulfate:proton symporter activity"/>
    <property type="evidence" value="ECO:0007669"/>
    <property type="project" value="TreeGrafter"/>
</dbReference>
<dbReference type="STRING" id="446466.Cfla_3323"/>
<dbReference type="KEGG" id="cfl:Cfla_3323"/>
<comment type="subcellular location">
    <subcellularLocation>
        <location evidence="1">Membrane</location>
        <topology evidence="1">Multi-pass membrane protein</topology>
    </subcellularLocation>
</comment>
<evidence type="ECO:0000256" key="8">
    <source>
        <dbReference type="ARBA" id="ARBA00023032"/>
    </source>
</evidence>
<keyword evidence="2" id="KW-0813">Transport</keyword>
<evidence type="ECO:0000256" key="4">
    <source>
        <dbReference type="ARBA" id="ARBA00022519"/>
    </source>
</evidence>
<evidence type="ECO:0000256" key="6">
    <source>
        <dbReference type="ARBA" id="ARBA00022692"/>
    </source>
</evidence>
<evidence type="ECO:0000256" key="11">
    <source>
        <dbReference type="SAM" id="Phobius"/>
    </source>
</evidence>
<evidence type="ECO:0000256" key="1">
    <source>
        <dbReference type="ARBA" id="ARBA00004141"/>
    </source>
</evidence>
<evidence type="ECO:0000256" key="10">
    <source>
        <dbReference type="SAM" id="MobiDB-lite"/>
    </source>
</evidence>
<dbReference type="AlphaFoldDB" id="D5UC43"/>
<dbReference type="InterPro" id="IPR059112">
    <property type="entry name" value="CysZ/EI24"/>
</dbReference>
<dbReference type="PANTHER" id="PTHR37468:SF1">
    <property type="entry name" value="SULFATE TRANSPORTER CYSZ"/>
    <property type="match status" value="1"/>
</dbReference>
<dbReference type="InterPro" id="IPR050480">
    <property type="entry name" value="CysZ-like"/>
</dbReference>
<dbReference type="eggNOG" id="COG2981">
    <property type="taxonomic scope" value="Bacteria"/>
</dbReference>
<dbReference type="Proteomes" id="UP000000849">
    <property type="component" value="Chromosome"/>
</dbReference>
<keyword evidence="3" id="KW-1003">Cell membrane</keyword>
<reference evidence="12 13" key="1">
    <citation type="journal article" date="2010" name="Stand. Genomic Sci.">
        <title>Complete genome sequence of Cellulomonas flavigena type strain (134).</title>
        <authorList>
            <person name="Abt B."/>
            <person name="Foster B."/>
            <person name="Lapidus A."/>
            <person name="Clum A."/>
            <person name="Sun H."/>
            <person name="Pukall R."/>
            <person name="Lucas S."/>
            <person name="Glavina Del Rio T."/>
            <person name="Nolan M."/>
            <person name="Tice H."/>
            <person name="Cheng J.F."/>
            <person name="Pitluck S."/>
            <person name="Liolios K."/>
            <person name="Ivanova N."/>
            <person name="Mavromatis K."/>
            <person name="Ovchinnikova G."/>
            <person name="Pati A."/>
            <person name="Goodwin L."/>
            <person name="Chen A."/>
            <person name="Palaniappan K."/>
            <person name="Land M."/>
            <person name="Hauser L."/>
            <person name="Chang Y.J."/>
            <person name="Jeffries C.D."/>
            <person name="Rohde M."/>
            <person name="Goker M."/>
            <person name="Woyke T."/>
            <person name="Bristow J."/>
            <person name="Eisen J.A."/>
            <person name="Markowitz V."/>
            <person name="Hugenholtz P."/>
            <person name="Kyrpides N.C."/>
            <person name="Klenk H.P."/>
        </authorList>
    </citation>
    <scope>NUCLEOTIDE SEQUENCE [LARGE SCALE GENOMIC DNA]</scope>
    <source>
        <strain evidence="13">ATCC 482 / DSM 20109 / BCRC 11376 / JCM 18109 / NBRC 3775 / NCIMB 8073 / NRS 134</strain>
    </source>
</reference>
<keyword evidence="8" id="KW-0764">Sulfate transport</keyword>
<evidence type="ECO:0000256" key="2">
    <source>
        <dbReference type="ARBA" id="ARBA00022448"/>
    </source>
</evidence>
<keyword evidence="13" id="KW-1185">Reference proteome</keyword>
<evidence type="ECO:0000313" key="13">
    <source>
        <dbReference type="Proteomes" id="UP000000849"/>
    </source>
</evidence>
<evidence type="ECO:0008006" key="14">
    <source>
        <dbReference type="Google" id="ProtNLM"/>
    </source>
</evidence>
<keyword evidence="4" id="KW-0997">Cell inner membrane</keyword>